<sequence>MKQRLRGKKFTTVEVVKDAWQSDIPTDPCADHVLNYVVYRLLFKCTSVSSEDFSTARAIMRSIQDTGLCYGGMASDMFACHVNVSFDPAQLDDFLAVPNVTGYELI</sequence>
<gene>
    <name evidence="1" type="ORF">IWQ60_004338</name>
</gene>
<reference evidence="1" key="1">
    <citation type="submission" date="2022-07" db="EMBL/GenBank/DDBJ databases">
        <title>Phylogenomic reconstructions and comparative analyses of Kickxellomycotina fungi.</title>
        <authorList>
            <person name="Reynolds N.K."/>
            <person name="Stajich J.E."/>
            <person name="Barry K."/>
            <person name="Grigoriev I.V."/>
            <person name="Crous P."/>
            <person name="Smith M.E."/>
        </authorList>
    </citation>
    <scope>NUCLEOTIDE SEQUENCE</scope>
    <source>
        <strain evidence="1">RSA 861</strain>
    </source>
</reference>
<accession>A0A9W8ABL1</accession>
<keyword evidence="2" id="KW-1185">Reference proteome</keyword>
<dbReference type="Proteomes" id="UP001150569">
    <property type="component" value="Unassembled WGS sequence"/>
</dbReference>
<name>A0A9W8ABL1_9FUNG</name>
<proteinExistence type="predicted"/>
<evidence type="ECO:0000313" key="2">
    <source>
        <dbReference type="Proteomes" id="UP001150569"/>
    </source>
</evidence>
<evidence type="ECO:0000313" key="1">
    <source>
        <dbReference type="EMBL" id="KAJ1925795.1"/>
    </source>
</evidence>
<dbReference type="AlphaFoldDB" id="A0A9W8ABL1"/>
<comment type="caution">
    <text evidence="1">The sequence shown here is derived from an EMBL/GenBank/DDBJ whole genome shotgun (WGS) entry which is preliminary data.</text>
</comment>
<organism evidence="1 2">
    <name type="scientific">Tieghemiomyces parasiticus</name>
    <dbReference type="NCBI Taxonomy" id="78921"/>
    <lineage>
        <taxon>Eukaryota</taxon>
        <taxon>Fungi</taxon>
        <taxon>Fungi incertae sedis</taxon>
        <taxon>Zoopagomycota</taxon>
        <taxon>Kickxellomycotina</taxon>
        <taxon>Dimargaritomycetes</taxon>
        <taxon>Dimargaritales</taxon>
        <taxon>Dimargaritaceae</taxon>
        <taxon>Tieghemiomyces</taxon>
    </lineage>
</organism>
<protein>
    <submittedName>
        <fullName evidence="1">Uncharacterized protein</fullName>
    </submittedName>
</protein>
<dbReference type="EMBL" id="JANBPT010000207">
    <property type="protein sequence ID" value="KAJ1925795.1"/>
    <property type="molecule type" value="Genomic_DNA"/>
</dbReference>